<dbReference type="GO" id="GO:0046872">
    <property type="term" value="F:metal ion binding"/>
    <property type="evidence" value="ECO:0007669"/>
    <property type="project" value="UniProtKB-KW"/>
</dbReference>
<dbReference type="EMBL" id="GL349448">
    <property type="protein sequence ID" value="KNC47781.1"/>
    <property type="molecule type" value="Genomic_DNA"/>
</dbReference>
<dbReference type="eggNOG" id="KOG0748">
    <property type="taxonomic scope" value="Eukaryota"/>
</dbReference>
<evidence type="ECO:0000256" key="4">
    <source>
        <dbReference type="ARBA" id="ARBA00023136"/>
    </source>
</evidence>
<feature type="transmembrane region" description="Helical" evidence="7">
    <location>
        <begin position="222"/>
        <end position="242"/>
    </location>
</feature>
<feature type="region of interest" description="Disordered" evidence="6">
    <location>
        <begin position="1"/>
        <end position="43"/>
    </location>
</feature>
<protein>
    <submittedName>
        <fullName evidence="8">Progestin and adipoQ receptor family member 4</fullName>
    </submittedName>
</protein>
<feature type="transmembrane region" description="Helical" evidence="7">
    <location>
        <begin position="150"/>
        <end position="172"/>
    </location>
</feature>
<dbReference type="GO" id="GO:0038023">
    <property type="term" value="F:signaling receptor activity"/>
    <property type="evidence" value="ECO:0007669"/>
    <property type="project" value="TreeGrafter"/>
</dbReference>
<evidence type="ECO:0000256" key="1">
    <source>
        <dbReference type="ARBA" id="ARBA00004141"/>
    </source>
</evidence>
<evidence type="ECO:0000256" key="5">
    <source>
        <dbReference type="PIRSR" id="PIRSR604254-1"/>
    </source>
</evidence>
<dbReference type="InterPro" id="IPR004254">
    <property type="entry name" value="AdipoR/HlyIII-related"/>
</dbReference>
<feature type="compositionally biased region" description="Gly residues" evidence="6">
    <location>
        <begin position="19"/>
        <end position="32"/>
    </location>
</feature>
<name>A0A0L0D6R5_THETB</name>
<accession>A0A0L0D6R5</accession>
<evidence type="ECO:0000256" key="6">
    <source>
        <dbReference type="SAM" id="MobiDB-lite"/>
    </source>
</evidence>
<dbReference type="AlphaFoldDB" id="A0A0L0D6R5"/>
<evidence type="ECO:0000313" key="8">
    <source>
        <dbReference type="EMBL" id="KNC47781.1"/>
    </source>
</evidence>
<feature type="binding site" evidence="5">
    <location>
        <position position="171"/>
    </location>
    <ligand>
        <name>Zn(2+)</name>
        <dbReference type="ChEBI" id="CHEBI:29105"/>
    </ligand>
</feature>
<keyword evidence="9" id="KW-1185">Reference proteome</keyword>
<dbReference type="RefSeq" id="XP_013759259.1">
    <property type="nucleotide sequence ID" value="XM_013903805.1"/>
</dbReference>
<evidence type="ECO:0000313" key="9">
    <source>
        <dbReference type="Proteomes" id="UP000054408"/>
    </source>
</evidence>
<dbReference type="STRING" id="461836.A0A0L0D6R5"/>
<comment type="subcellular location">
    <subcellularLocation>
        <location evidence="1">Membrane</location>
        <topology evidence="1">Multi-pass membrane protein</topology>
    </subcellularLocation>
</comment>
<reference evidence="8 9" key="1">
    <citation type="submission" date="2010-05" db="EMBL/GenBank/DDBJ databases">
        <title>The Genome Sequence of Thecamonas trahens ATCC 50062.</title>
        <authorList>
            <consortium name="The Broad Institute Genome Sequencing Platform"/>
            <person name="Russ C."/>
            <person name="Cuomo C."/>
            <person name="Shea T."/>
            <person name="Young S.K."/>
            <person name="Zeng Q."/>
            <person name="Koehrsen M."/>
            <person name="Haas B."/>
            <person name="Borodovsky M."/>
            <person name="Guigo R."/>
            <person name="Alvarado L."/>
            <person name="Berlin A."/>
            <person name="Bochicchio J."/>
            <person name="Borenstein D."/>
            <person name="Chapman S."/>
            <person name="Chen Z."/>
            <person name="Freedman E."/>
            <person name="Gellesch M."/>
            <person name="Goldberg J."/>
            <person name="Griggs A."/>
            <person name="Gujja S."/>
            <person name="Heilman E."/>
            <person name="Heiman D."/>
            <person name="Hepburn T."/>
            <person name="Howarth C."/>
            <person name="Jen D."/>
            <person name="Larson L."/>
            <person name="Mehta T."/>
            <person name="Park D."/>
            <person name="Pearson M."/>
            <person name="Roberts A."/>
            <person name="Saif S."/>
            <person name="Shenoy N."/>
            <person name="Sisk P."/>
            <person name="Stolte C."/>
            <person name="Sykes S."/>
            <person name="Thomson T."/>
            <person name="Walk T."/>
            <person name="White J."/>
            <person name="Yandava C."/>
            <person name="Burger G."/>
            <person name="Gray M.W."/>
            <person name="Holland P.W.H."/>
            <person name="King N."/>
            <person name="Lang F.B.F."/>
            <person name="Roger A.J."/>
            <person name="Ruiz-Trillo I."/>
            <person name="Lander E."/>
            <person name="Nusbaum C."/>
        </authorList>
    </citation>
    <scope>NUCLEOTIDE SEQUENCE [LARGE SCALE GENOMIC DNA]</scope>
    <source>
        <strain evidence="8 9">ATCC 50062</strain>
    </source>
</reference>
<dbReference type="PANTHER" id="PTHR20855">
    <property type="entry name" value="ADIPOR/PROGESTIN RECEPTOR-RELATED"/>
    <property type="match status" value="1"/>
</dbReference>
<keyword evidence="5" id="KW-0479">Metal-binding</keyword>
<gene>
    <name evidence="8" type="ORF">AMSG_04008</name>
</gene>
<feature type="transmembrane region" description="Helical" evidence="7">
    <location>
        <begin position="121"/>
        <end position="144"/>
    </location>
</feature>
<proteinExistence type="predicted"/>
<feature type="compositionally biased region" description="Low complexity" evidence="6">
    <location>
        <begin position="33"/>
        <end position="43"/>
    </location>
</feature>
<keyword evidence="2 7" id="KW-0812">Transmembrane</keyword>
<keyword evidence="5" id="KW-0862">Zinc</keyword>
<feature type="binding site" evidence="5">
    <location>
        <position position="319"/>
    </location>
    <ligand>
        <name>Zn(2+)</name>
        <dbReference type="ChEBI" id="CHEBI:29105"/>
    </ligand>
</feature>
<keyword evidence="3 7" id="KW-1133">Transmembrane helix</keyword>
<feature type="transmembrane region" description="Helical" evidence="7">
    <location>
        <begin position="184"/>
        <end position="202"/>
    </location>
</feature>
<feature type="binding site" evidence="5">
    <location>
        <position position="323"/>
    </location>
    <ligand>
        <name>Zn(2+)</name>
        <dbReference type="ChEBI" id="CHEBI:29105"/>
    </ligand>
</feature>
<dbReference type="Proteomes" id="UP000054408">
    <property type="component" value="Unassembled WGS sequence"/>
</dbReference>
<organism evidence="8 9">
    <name type="scientific">Thecamonas trahens ATCC 50062</name>
    <dbReference type="NCBI Taxonomy" id="461836"/>
    <lineage>
        <taxon>Eukaryota</taxon>
        <taxon>Apusozoa</taxon>
        <taxon>Apusomonadida</taxon>
        <taxon>Apusomonadidae</taxon>
        <taxon>Thecamonas</taxon>
    </lineage>
</organism>
<keyword evidence="4 7" id="KW-0472">Membrane</keyword>
<dbReference type="PANTHER" id="PTHR20855:SF138">
    <property type="entry name" value="PROGESTIN AND ADIPOQ RECEPTOR FAMILY MEMBER 4"/>
    <property type="match status" value="1"/>
</dbReference>
<dbReference type="OrthoDB" id="535992at2759"/>
<keyword evidence="8" id="KW-0675">Receptor</keyword>
<dbReference type="Pfam" id="PF03006">
    <property type="entry name" value="HlyIII"/>
    <property type="match status" value="1"/>
</dbReference>
<evidence type="ECO:0000256" key="3">
    <source>
        <dbReference type="ARBA" id="ARBA00022989"/>
    </source>
</evidence>
<evidence type="ECO:0000256" key="2">
    <source>
        <dbReference type="ARBA" id="ARBA00022692"/>
    </source>
</evidence>
<dbReference type="GeneID" id="25563574"/>
<evidence type="ECO:0000256" key="7">
    <source>
        <dbReference type="SAM" id="Phobius"/>
    </source>
</evidence>
<sequence>MAPRTRSRSRKGEESSGAAGAGLAGGSGGGVDGQRAGAAAREAGTAEKEKVVAGKFQLFPPPPVGHVVSEIVSPTYELVEYGEAPAVLQYNKFVETGYRAHLSTAQALASFWHLHNESMNVWTHGGGFVFFLVLFIQGWTSFGFVDPIEYLLWTCQTSSALICFFFSVSYHLFQCHGECSLTSYKAWLSYDLWGILYAYVASSIRRVFYALHCYPRLRNLCLIVTLVFAAGVLVTAVTGALLASPKMRVAIFGALMVAANLSTVFSLYLSAGSAEARQLHILAIVLQVVGGTINATRMPERILPSWIRRSFTDYYFNSHAIMHVVVGTSVYCTWIGCNADWQWAMHSDAPCAGVV</sequence>
<feature type="transmembrane region" description="Helical" evidence="7">
    <location>
        <begin position="249"/>
        <end position="271"/>
    </location>
</feature>
<dbReference type="GO" id="GO:0016020">
    <property type="term" value="C:membrane"/>
    <property type="evidence" value="ECO:0007669"/>
    <property type="project" value="UniProtKB-SubCell"/>
</dbReference>